<comment type="caution">
    <text evidence="7">The sequence shown here is derived from an EMBL/GenBank/DDBJ whole genome shotgun (WGS) entry which is preliminary data.</text>
</comment>
<comment type="subcellular location">
    <subcellularLocation>
        <location evidence="1 6">Cytoplasm</location>
        <location evidence="1 6">Cytosol</location>
    </subcellularLocation>
</comment>
<protein>
    <recommendedName>
        <fullName evidence="6">Flagellar secretion chaperone FliS</fullName>
    </recommendedName>
</protein>
<dbReference type="EMBL" id="JAQSIO010000008">
    <property type="protein sequence ID" value="MDD0816590.1"/>
    <property type="molecule type" value="Genomic_DNA"/>
</dbReference>
<dbReference type="NCBIfam" id="TIGR00208">
    <property type="entry name" value="fliS"/>
    <property type="match status" value="1"/>
</dbReference>
<sequence length="133" mass="14506">MFTPVSTRAASAYQRVGVETSVHGADPHQLVVLLFDSLLESLSKVAGAMVRGDIQEKSRYLNKAIQILDEGLRSVLDEEQGGEVAKSLNALYGYSVIELTKANFNNSPEAVHSVIALIRPVAEAWKAIRPQSR</sequence>
<dbReference type="CDD" id="cd16098">
    <property type="entry name" value="FliS"/>
    <property type="match status" value="1"/>
</dbReference>
<evidence type="ECO:0000313" key="8">
    <source>
        <dbReference type="Proteomes" id="UP001528672"/>
    </source>
</evidence>
<dbReference type="InterPro" id="IPR003713">
    <property type="entry name" value="FliS"/>
</dbReference>
<gene>
    <name evidence="7" type="primary">fliS</name>
    <name evidence="7" type="ORF">PSQ39_18265</name>
</gene>
<dbReference type="PANTHER" id="PTHR34773">
    <property type="entry name" value="FLAGELLAR SECRETION CHAPERONE FLIS"/>
    <property type="match status" value="1"/>
</dbReference>
<keyword evidence="4 6" id="KW-1005">Bacterial flagellum biogenesis</keyword>
<proteinExistence type="inferred from homology"/>
<evidence type="ECO:0000256" key="5">
    <source>
        <dbReference type="ARBA" id="ARBA00023186"/>
    </source>
</evidence>
<evidence type="ECO:0000256" key="4">
    <source>
        <dbReference type="ARBA" id="ARBA00022795"/>
    </source>
</evidence>
<evidence type="ECO:0000256" key="2">
    <source>
        <dbReference type="ARBA" id="ARBA00008787"/>
    </source>
</evidence>
<keyword evidence="7" id="KW-0969">Cilium</keyword>
<evidence type="ECO:0000256" key="6">
    <source>
        <dbReference type="PIRNR" id="PIRNR039090"/>
    </source>
</evidence>
<keyword evidence="3 6" id="KW-0963">Cytoplasm</keyword>
<keyword evidence="5" id="KW-0143">Chaperone</keyword>
<dbReference type="Gene3D" id="1.20.120.340">
    <property type="entry name" value="Flagellar protein FliS"/>
    <property type="match status" value="1"/>
</dbReference>
<comment type="similarity">
    <text evidence="2 6">Belongs to the FliS family.</text>
</comment>
<organism evidence="7 8">
    <name type="scientific">Curvibacter microcysteis</name>
    <dbReference type="NCBI Taxonomy" id="3026419"/>
    <lineage>
        <taxon>Bacteria</taxon>
        <taxon>Pseudomonadati</taxon>
        <taxon>Pseudomonadota</taxon>
        <taxon>Betaproteobacteria</taxon>
        <taxon>Burkholderiales</taxon>
        <taxon>Comamonadaceae</taxon>
        <taxon>Curvibacter</taxon>
    </lineage>
</organism>
<dbReference type="RefSeq" id="WP_273967023.1">
    <property type="nucleotide sequence ID" value="NZ_JAQSIN010000006.1"/>
</dbReference>
<keyword evidence="8" id="KW-1185">Reference proteome</keyword>
<dbReference type="Proteomes" id="UP001528672">
    <property type="component" value="Unassembled WGS sequence"/>
</dbReference>
<evidence type="ECO:0000256" key="3">
    <source>
        <dbReference type="ARBA" id="ARBA00022490"/>
    </source>
</evidence>
<reference evidence="7 8" key="1">
    <citation type="submission" date="2023-02" db="EMBL/GenBank/DDBJ databases">
        <title>Bacterial whole genome sequence for Curvibacter sp. HBC28.</title>
        <authorList>
            <person name="Le V."/>
            <person name="Ko S.-R."/>
            <person name="Ahn C.-Y."/>
            <person name="Oh H.-M."/>
        </authorList>
    </citation>
    <scope>NUCLEOTIDE SEQUENCE [LARGE SCALE GENOMIC DNA]</scope>
    <source>
        <strain evidence="7 8">HBC28</strain>
    </source>
</reference>
<accession>A0ABT5MJ27</accession>
<dbReference type="PANTHER" id="PTHR34773:SF1">
    <property type="entry name" value="FLAGELLAR SECRETION CHAPERONE FLIS"/>
    <property type="match status" value="1"/>
</dbReference>
<dbReference type="InterPro" id="IPR036584">
    <property type="entry name" value="FliS_sf"/>
</dbReference>
<keyword evidence="7" id="KW-0966">Cell projection</keyword>
<dbReference type="SUPFAM" id="SSF101116">
    <property type="entry name" value="Flagellar export chaperone FliS"/>
    <property type="match status" value="1"/>
</dbReference>
<evidence type="ECO:0000313" key="7">
    <source>
        <dbReference type="EMBL" id="MDD0816590.1"/>
    </source>
</evidence>
<dbReference type="PIRSF" id="PIRSF039090">
    <property type="entry name" value="Flis"/>
    <property type="match status" value="1"/>
</dbReference>
<name>A0ABT5MJ27_9BURK</name>
<dbReference type="Pfam" id="PF02561">
    <property type="entry name" value="FliS"/>
    <property type="match status" value="1"/>
</dbReference>
<evidence type="ECO:0000256" key="1">
    <source>
        <dbReference type="ARBA" id="ARBA00004514"/>
    </source>
</evidence>
<keyword evidence="7" id="KW-0282">Flagellum</keyword>